<accession>M3VGH5</accession>
<keyword evidence="2" id="KW-1185">Reference proteome</keyword>
<dbReference type="EMBL" id="BAOP01000024">
    <property type="protein sequence ID" value="GAC80919.1"/>
    <property type="molecule type" value="Genomic_DNA"/>
</dbReference>
<sequence length="102" mass="10608">MSPVAADRAASIRAPGASAMSIESDASMINAVGAMAVIVFDVGAGWATRAGEPSTEQPAKTVMVVRAAAASRRRQAFISADCVRGILDGRTPTTRFLRTDEL</sequence>
<reference evidence="1 2" key="1">
    <citation type="submission" date="2013-02" db="EMBL/GenBank/DDBJ databases">
        <title>Whole genome shotgun sequence of Gordonia malaquae NBRC 108250.</title>
        <authorList>
            <person name="Yoshida I."/>
            <person name="Hosoyama A."/>
            <person name="Tsuchikane K."/>
            <person name="Ando Y."/>
            <person name="Baba S."/>
            <person name="Ohji S."/>
            <person name="Hamada M."/>
            <person name="Tamura T."/>
            <person name="Yamazoe A."/>
            <person name="Yamazaki S."/>
            <person name="Fujita N."/>
        </authorList>
    </citation>
    <scope>NUCLEOTIDE SEQUENCE [LARGE SCALE GENOMIC DNA]</scope>
    <source>
        <strain evidence="1 2">NBRC 108250</strain>
    </source>
</reference>
<name>M3VGH5_GORML</name>
<organism evidence="1 2">
    <name type="scientific">Gordonia malaquae NBRC 108250</name>
    <dbReference type="NCBI Taxonomy" id="1223542"/>
    <lineage>
        <taxon>Bacteria</taxon>
        <taxon>Bacillati</taxon>
        <taxon>Actinomycetota</taxon>
        <taxon>Actinomycetes</taxon>
        <taxon>Mycobacteriales</taxon>
        <taxon>Gordoniaceae</taxon>
        <taxon>Gordonia</taxon>
    </lineage>
</organism>
<protein>
    <submittedName>
        <fullName evidence="1">Uncharacterized protein</fullName>
    </submittedName>
</protein>
<dbReference type="AlphaFoldDB" id="M3VGH5"/>
<evidence type="ECO:0000313" key="2">
    <source>
        <dbReference type="Proteomes" id="UP000035009"/>
    </source>
</evidence>
<gene>
    <name evidence="1" type="ORF">GM1_024_00380</name>
</gene>
<proteinExistence type="predicted"/>
<evidence type="ECO:0000313" key="1">
    <source>
        <dbReference type="EMBL" id="GAC80919.1"/>
    </source>
</evidence>
<dbReference type="Proteomes" id="UP000035009">
    <property type="component" value="Unassembled WGS sequence"/>
</dbReference>
<comment type="caution">
    <text evidence="1">The sequence shown here is derived from an EMBL/GenBank/DDBJ whole genome shotgun (WGS) entry which is preliminary data.</text>
</comment>
<dbReference type="RefSeq" id="WP_008380274.1">
    <property type="nucleotide sequence ID" value="NZ_BAOP01000024.1"/>
</dbReference>
<dbReference type="STRING" id="410332.SAMN04488550_3013"/>